<dbReference type="AlphaFoldDB" id="A0A5N6KU86"/>
<proteinExistence type="predicted"/>
<organism evidence="1 2">
    <name type="scientific">Carpinus fangiana</name>
    <dbReference type="NCBI Taxonomy" id="176857"/>
    <lineage>
        <taxon>Eukaryota</taxon>
        <taxon>Viridiplantae</taxon>
        <taxon>Streptophyta</taxon>
        <taxon>Embryophyta</taxon>
        <taxon>Tracheophyta</taxon>
        <taxon>Spermatophyta</taxon>
        <taxon>Magnoliopsida</taxon>
        <taxon>eudicotyledons</taxon>
        <taxon>Gunneridae</taxon>
        <taxon>Pentapetalae</taxon>
        <taxon>rosids</taxon>
        <taxon>fabids</taxon>
        <taxon>Fagales</taxon>
        <taxon>Betulaceae</taxon>
        <taxon>Carpinus</taxon>
    </lineage>
</organism>
<name>A0A5N6KU86_9ROSI</name>
<dbReference type="EMBL" id="VIBQ01000013">
    <property type="protein sequence ID" value="KAB8345897.1"/>
    <property type="molecule type" value="Genomic_DNA"/>
</dbReference>
<comment type="caution">
    <text evidence="1">The sequence shown here is derived from an EMBL/GenBank/DDBJ whole genome shotgun (WGS) entry which is preliminary data.</text>
</comment>
<keyword evidence="2" id="KW-1185">Reference proteome</keyword>
<gene>
    <name evidence="1" type="ORF">FH972_022952</name>
</gene>
<dbReference type="Proteomes" id="UP000327013">
    <property type="component" value="Unassembled WGS sequence"/>
</dbReference>
<evidence type="ECO:0000313" key="1">
    <source>
        <dbReference type="EMBL" id="KAB8345897.1"/>
    </source>
</evidence>
<reference evidence="1 2" key="1">
    <citation type="submission" date="2019-06" db="EMBL/GenBank/DDBJ databases">
        <title>A chromosomal-level reference genome of Carpinus fangiana (Coryloideae, Betulaceae).</title>
        <authorList>
            <person name="Yang X."/>
            <person name="Wang Z."/>
            <person name="Zhang L."/>
            <person name="Hao G."/>
            <person name="Liu J."/>
            <person name="Yang Y."/>
        </authorList>
    </citation>
    <scope>NUCLEOTIDE SEQUENCE [LARGE SCALE GENOMIC DNA]</scope>
    <source>
        <strain evidence="1">Cfa_2016G</strain>
        <tissue evidence="1">Leaf</tissue>
    </source>
</reference>
<accession>A0A5N6KU86</accession>
<protein>
    <submittedName>
        <fullName evidence="1">Uncharacterized protein</fullName>
    </submittedName>
</protein>
<sequence length="256" mass="27565">MAAKQQEQDLAVKEGPFAAAPSLLVHGDAMASGFQKLGPGWEDSHERNTISRRGVPMELVEKFMAWSLCFDTATAGCTPCRLAVPHRILIPTGCRAGSGVARGWISVTKIFKRQSTLASESRQNWRVVCGAADEKACRKSRCEALASHCQWQRGGDAGTSRPAAADAGNSCTGNAVEQDYGGRTGQIRRPGGCRSRRHAPFRLKRLAAEKVLAGSRETERLGVAVGVANTRAMCLSLTAKTSNHWLVCLCRKGKDV</sequence>
<evidence type="ECO:0000313" key="2">
    <source>
        <dbReference type="Proteomes" id="UP000327013"/>
    </source>
</evidence>